<organism evidence="2">
    <name type="scientific">uncultured Gemmatimonadaceae bacterium</name>
    <dbReference type="NCBI Taxonomy" id="246130"/>
    <lineage>
        <taxon>Bacteria</taxon>
        <taxon>Pseudomonadati</taxon>
        <taxon>Gemmatimonadota</taxon>
        <taxon>Gemmatimonadia</taxon>
        <taxon>Gemmatimonadales</taxon>
        <taxon>Gemmatimonadaceae</taxon>
        <taxon>environmental samples</taxon>
    </lineage>
</organism>
<accession>A0A6J4K4C6</accession>
<evidence type="ECO:0000313" key="2">
    <source>
        <dbReference type="EMBL" id="CAA9295299.1"/>
    </source>
</evidence>
<feature type="non-terminal residue" evidence="2">
    <location>
        <position position="67"/>
    </location>
</feature>
<sequence>WGGRRCRGWRGSTRMMALVSARAAPGVILSRRRRIYPAPPGVRTSRSASVGQLPPFRTVDPPPAAQD</sequence>
<proteinExistence type="predicted"/>
<dbReference type="AlphaFoldDB" id="A0A6J4K4C6"/>
<dbReference type="EMBL" id="CADCTU010000098">
    <property type="protein sequence ID" value="CAA9295299.1"/>
    <property type="molecule type" value="Genomic_DNA"/>
</dbReference>
<feature type="region of interest" description="Disordered" evidence="1">
    <location>
        <begin position="37"/>
        <end position="67"/>
    </location>
</feature>
<protein>
    <submittedName>
        <fullName evidence="2">Uncharacterized protein</fullName>
    </submittedName>
</protein>
<reference evidence="2" key="1">
    <citation type="submission" date="2020-02" db="EMBL/GenBank/DDBJ databases">
        <authorList>
            <person name="Meier V. D."/>
        </authorList>
    </citation>
    <scope>NUCLEOTIDE SEQUENCE</scope>
    <source>
        <strain evidence="2">AVDCRST_MAG11</strain>
    </source>
</reference>
<gene>
    <name evidence="2" type="ORF">AVDCRST_MAG11-432</name>
</gene>
<feature type="non-terminal residue" evidence="2">
    <location>
        <position position="1"/>
    </location>
</feature>
<evidence type="ECO:0000256" key="1">
    <source>
        <dbReference type="SAM" id="MobiDB-lite"/>
    </source>
</evidence>
<name>A0A6J4K4C6_9BACT</name>